<dbReference type="Proteomes" id="UP001218188">
    <property type="component" value="Unassembled WGS sequence"/>
</dbReference>
<name>A0AAD6T199_9AGAR</name>
<dbReference type="InterPro" id="IPR032675">
    <property type="entry name" value="LRR_dom_sf"/>
</dbReference>
<keyword evidence="2" id="KW-1185">Reference proteome</keyword>
<sequence>MDIVIRCIPQWKHANLTFPVAPLRRLHLCNFPSLERLVIASSGRVPASAVTEFIILGDAPRLSQADIVALPQLTFGHHLERLTSLHFNVFDNATHAITNLRMCPNLVDLSCGFGFRGSDAPLPPVELNSLRSLIVTTETMLPCVTVPLLERLHISRLSRNIDAAIALRSLVSRSSCEIQSLSVDPRQLNNEQFGLFLRAANFTRHLKLIFSVAVGFSQQIQPLEDADVLPRLTHFEICDVAGRGVQYQSLLDLLSRRRQHTALEKFELFLGTQRLGPSILPPAVMDEFRALGAAGMRLRITAREHQVGGSVDVTHLDTFQG</sequence>
<comment type="caution">
    <text evidence="1">The sequence shown here is derived from an EMBL/GenBank/DDBJ whole genome shotgun (WGS) entry which is preliminary data.</text>
</comment>
<dbReference type="Gene3D" id="3.80.10.10">
    <property type="entry name" value="Ribonuclease Inhibitor"/>
    <property type="match status" value="1"/>
</dbReference>
<reference evidence="1" key="1">
    <citation type="submission" date="2023-03" db="EMBL/GenBank/DDBJ databases">
        <title>Massive genome expansion in bonnet fungi (Mycena s.s.) driven by repeated elements and novel gene families across ecological guilds.</title>
        <authorList>
            <consortium name="Lawrence Berkeley National Laboratory"/>
            <person name="Harder C.B."/>
            <person name="Miyauchi S."/>
            <person name="Viragh M."/>
            <person name="Kuo A."/>
            <person name="Thoen E."/>
            <person name="Andreopoulos B."/>
            <person name="Lu D."/>
            <person name="Skrede I."/>
            <person name="Drula E."/>
            <person name="Henrissat B."/>
            <person name="Morin E."/>
            <person name="Kohler A."/>
            <person name="Barry K."/>
            <person name="LaButti K."/>
            <person name="Morin E."/>
            <person name="Salamov A."/>
            <person name="Lipzen A."/>
            <person name="Mereny Z."/>
            <person name="Hegedus B."/>
            <person name="Baldrian P."/>
            <person name="Stursova M."/>
            <person name="Weitz H."/>
            <person name="Taylor A."/>
            <person name="Grigoriev I.V."/>
            <person name="Nagy L.G."/>
            <person name="Martin F."/>
            <person name="Kauserud H."/>
        </authorList>
    </citation>
    <scope>NUCLEOTIDE SEQUENCE</scope>
    <source>
        <strain evidence="1">CBHHK200</strain>
    </source>
</reference>
<dbReference type="EMBL" id="JARJCM010000037">
    <property type="protein sequence ID" value="KAJ7037498.1"/>
    <property type="molecule type" value="Genomic_DNA"/>
</dbReference>
<proteinExistence type="predicted"/>
<gene>
    <name evidence="1" type="ORF">C8F04DRAFT_1092671</name>
</gene>
<evidence type="ECO:0000313" key="1">
    <source>
        <dbReference type="EMBL" id="KAJ7037498.1"/>
    </source>
</evidence>
<organism evidence="1 2">
    <name type="scientific">Mycena alexandri</name>
    <dbReference type="NCBI Taxonomy" id="1745969"/>
    <lineage>
        <taxon>Eukaryota</taxon>
        <taxon>Fungi</taxon>
        <taxon>Dikarya</taxon>
        <taxon>Basidiomycota</taxon>
        <taxon>Agaricomycotina</taxon>
        <taxon>Agaricomycetes</taxon>
        <taxon>Agaricomycetidae</taxon>
        <taxon>Agaricales</taxon>
        <taxon>Marasmiineae</taxon>
        <taxon>Mycenaceae</taxon>
        <taxon>Mycena</taxon>
    </lineage>
</organism>
<evidence type="ECO:0000313" key="2">
    <source>
        <dbReference type="Proteomes" id="UP001218188"/>
    </source>
</evidence>
<accession>A0AAD6T199</accession>
<protein>
    <submittedName>
        <fullName evidence="1">Uncharacterized protein</fullName>
    </submittedName>
</protein>
<dbReference type="AlphaFoldDB" id="A0AAD6T199"/>